<accession>L0FXB7</accession>
<organism evidence="2 3">
    <name type="scientific">Echinicola vietnamensis (strain DSM 17526 / LMG 23754 / KMM 6221)</name>
    <dbReference type="NCBI Taxonomy" id="926556"/>
    <lineage>
        <taxon>Bacteria</taxon>
        <taxon>Pseudomonadati</taxon>
        <taxon>Bacteroidota</taxon>
        <taxon>Cytophagia</taxon>
        <taxon>Cytophagales</taxon>
        <taxon>Cyclobacteriaceae</taxon>
        <taxon>Echinicola</taxon>
    </lineage>
</organism>
<dbReference type="GO" id="GO:0009231">
    <property type="term" value="P:riboflavin biosynthetic process"/>
    <property type="evidence" value="ECO:0007669"/>
    <property type="project" value="InterPro"/>
</dbReference>
<dbReference type="SUPFAM" id="SSF53597">
    <property type="entry name" value="Dihydrofolate reductase-like"/>
    <property type="match status" value="1"/>
</dbReference>
<dbReference type="HOGENOM" id="CLU_043966_1_3_10"/>
<dbReference type="OrthoDB" id="195113at2"/>
<dbReference type="RefSeq" id="WP_015265251.1">
    <property type="nucleotide sequence ID" value="NC_019904.1"/>
</dbReference>
<evidence type="ECO:0000259" key="1">
    <source>
        <dbReference type="Pfam" id="PF01872"/>
    </source>
</evidence>
<sequence length="186" mass="21399">MSNHAHPRKIILSMMVSLDGYSEGEEGDISWHRWNEEMDAYMMDFFPAVDTFIYGRKSYELMLEYWPDQKGEFAQVMNDTPKLVFSKTLEEARWNGSIIEDVNPQFIHQLKAQQGKDLVLFAGANLAGSFIRHHLIDEYRFIINPVVLGKGNDLFQKIKGPLALELKASRQFSCGNTLLHYIDPLA</sequence>
<name>L0FXB7_ECHVK</name>
<gene>
    <name evidence="2" type="ordered locus">Echvi_1421</name>
</gene>
<reference evidence="3" key="1">
    <citation type="submission" date="2012-02" db="EMBL/GenBank/DDBJ databases">
        <title>The complete genome of Echinicola vietnamensis DSM 17526.</title>
        <authorList>
            <person name="Lucas S."/>
            <person name="Copeland A."/>
            <person name="Lapidus A."/>
            <person name="Glavina del Rio T."/>
            <person name="Dalin E."/>
            <person name="Tice H."/>
            <person name="Bruce D."/>
            <person name="Goodwin L."/>
            <person name="Pitluck S."/>
            <person name="Peters L."/>
            <person name="Ovchinnikova G."/>
            <person name="Teshima H."/>
            <person name="Kyrpides N."/>
            <person name="Mavromatis K."/>
            <person name="Ivanova N."/>
            <person name="Brettin T."/>
            <person name="Detter J.C."/>
            <person name="Han C."/>
            <person name="Larimer F."/>
            <person name="Land M."/>
            <person name="Hauser L."/>
            <person name="Markowitz V."/>
            <person name="Cheng J.-F."/>
            <person name="Hugenholtz P."/>
            <person name="Woyke T."/>
            <person name="Wu D."/>
            <person name="Brambilla E."/>
            <person name="Klenk H.-P."/>
            <person name="Eisen J.A."/>
        </authorList>
    </citation>
    <scope>NUCLEOTIDE SEQUENCE [LARGE SCALE GENOMIC DNA]</scope>
    <source>
        <strain evidence="3">DSM 17526 / LMG 23754 / KMM 6221</strain>
    </source>
</reference>
<dbReference type="PATRIC" id="fig|926556.3.peg.1505"/>
<evidence type="ECO:0000313" key="3">
    <source>
        <dbReference type="Proteomes" id="UP000010796"/>
    </source>
</evidence>
<dbReference type="eggNOG" id="COG0262">
    <property type="taxonomic scope" value="Bacteria"/>
</dbReference>
<proteinExistence type="predicted"/>
<dbReference type="InterPro" id="IPR024072">
    <property type="entry name" value="DHFR-like_dom_sf"/>
</dbReference>
<dbReference type="EMBL" id="CP003346">
    <property type="protein sequence ID" value="AGA77688.1"/>
    <property type="molecule type" value="Genomic_DNA"/>
</dbReference>
<protein>
    <submittedName>
        <fullName evidence="2">Dihydrofolate reductase</fullName>
    </submittedName>
</protein>
<dbReference type="PANTHER" id="PTHR38011">
    <property type="entry name" value="DIHYDROFOLATE REDUCTASE FAMILY PROTEIN (AFU_ORTHOLOGUE AFUA_8G06820)"/>
    <property type="match status" value="1"/>
</dbReference>
<dbReference type="GO" id="GO:0008703">
    <property type="term" value="F:5-amino-6-(5-phosphoribosylamino)uracil reductase activity"/>
    <property type="evidence" value="ECO:0007669"/>
    <property type="project" value="InterPro"/>
</dbReference>
<dbReference type="InterPro" id="IPR002734">
    <property type="entry name" value="RibDG_C"/>
</dbReference>
<evidence type="ECO:0000313" key="2">
    <source>
        <dbReference type="EMBL" id="AGA77688.1"/>
    </source>
</evidence>
<dbReference type="STRING" id="926556.Echvi_1421"/>
<dbReference type="PANTHER" id="PTHR38011:SF11">
    <property type="entry name" value="2,5-DIAMINO-6-RIBOSYLAMINO-4(3H)-PYRIMIDINONE 5'-PHOSPHATE REDUCTASE"/>
    <property type="match status" value="1"/>
</dbReference>
<feature type="domain" description="Bacterial bifunctional deaminase-reductase C-terminal" evidence="1">
    <location>
        <begin position="8"/>
        <end position="177"/>
    </location>
</feature>
<dbReference type="Pfam" id="PF01872">
    <property type="entry name" value="RibD_C"/>
    <property type="match status" value="1"/>
</dbReference>
<keyword evidence="3" id="KW-1185">Reference proteome</keyword>
<dbReference type="KEGG" id="evi:Echvi_1421"/>
<dbReference type="Gene3D" id="3.40.430.10">
    <property type="entry name" value="Dihydrofolate Reductase, subunit A"/>
    <property type="match status" value="1"/>
</dbReference>
<dbReference type="AlphaFoldDB" id="L0FXB7"/>
<dbReference type="InterPro" id="IPR050765">
    <property type="entry name" value="Riboflavin_Biosynth_HTPR"/>
</dbReference>
<dbReference type="Proteomes" id="UP000010796">
    <property type="component" value="Chromosome"/>
</dbReference>